<evidence type="ECO:0000256" key="3">
    <source>
        <dbReference type="ARBA" id="ARBA00008281"/>
    </source>
</evidence>
<keyword evidence="9 10" id="KW-0472">Membrane</keyword>
<evidence type="ECO:0000256" key="1">
    <source>
        <dbReference type="ARBA" id="ARBA00002254"/>
    </source>
</evidence>
<dbReference type="Pfam" id="PF03748">
    <property type="entry name" value="FliL"/>
    <property type="match status" value="1"/>
</dbReference>
<keyword evidence="8" id="KW-1133">Transmembrane helix</keyword>
<dbReference type="Proteomes" id="UP000767291">
    <property type="component" value="Unassembled WGS sequence"/>
</dbReference>
<evidence type="ECO:0000256" key="5">
    <source>
        <dbReference type="ARBA" id="ARBA00022500"/>
    </source>
</evidence>
<organism evidence="11 12">
    <name type="scientific">Metaclostridioides mangenotii</name>
    <dbReference type="NCBI Taxonomy" id="1540"/>
    <lineage>
        <taxon>Bacteria</taxon>
        <taxon>Bacillati</taxon>
        <taxon>Bacillota</taxon>
        <taxon>Clostridia</taxon>
        <taxon>Peptostreptococcales</taxon>
        <taxon>Peptostreptococcaceae</taxon>
        <taxon>Metaclostridioides</taxon>
    </lineage>
</organism>
<dbReference type="InterPro" id="IPR005503">
    <property type="entry name" value="FliL"/>
</dbReference>
<comment type="function">
    <text evidence="1 10">Controls the rotational direction of flagella during chemotaxis.</text>
</comment>
<evidence type="ECO:0000313" key="11">
    <source>
        <dbReference type="EMBL" id="MBP1855643.1"/>
    </source>
</evidence>
<keyword evidence="7 10" id="KW-0283">Flagellar rotation</keyword>
<accession>A0ABS4ECI5</accession>
<keyword evidence="5 10" id="KW-0145">Chemotaxis</keyword>
<evidence type="ECO:0000313" key="12">
    <source>
        <dbReference type="Proteomes" id="UP000767291"/>
    </source>
</evidence>
<keyword evidence="6" id="KW-0812">Transmembrane</keyword>
<keyword evidence="12" id="KW-1185">Reference proteome</keyword>
<evidence type="ECO:0000256" key="10">
    <source>
        <dbReference type="RuleBase" id="RU364125"/>
    </source>
</evidence>
<evidence type="ECO:0000256" key="4">
    <source>
        <dbReference type="ARBA" id="ARBA00022475"/>
    </source>
</evidence>
<comment type="similarity">
    <text evidence="3 10">Belongs to the FliL family.</text>
</comment>
<keyword evidence="4 10" id="KW-1003">Cell membrane</keyword>
<dbReference type="PANTHER" id="PTHR35091">
    <property type="entry name" value="FLAGELLAR PROTEIN FLIL"/>
    <property type="match status" value="1"/>
</dbReference>
<protein>
    <recommendedName>
        <fullName evidence="10">Flagellar protein FliL</fullName>
    </recommendedName>
</protein>
<comment type="caution">
    <text evidence="11">The sequence shown here is derived from an EMBL/GenBank/DDBJ whole genome shotgun (WGS) entry which is preliminary data.</text>
</comment>
<keyword evidence="11" id="KW-0969">Cilium</keyword>
<reference evidence="11 12" key="1">
    <citation type="submission" date="2021-03" db="EMBL/GenBank/DDBJ databases">
        <title>Genomic Encyclopedia of Type Strains, Phase IV (KMG-IV): sequencing the most valuable type-strain genomes for metagenomic binning, comparative biology and taxonomic classification.</title>
        <authorList>
            <person name="Goeker M."/>
        </authorList>
    </citation>
    <scope>NUCLEOTIDE SEQUENCE [LARGE SCALE GENOMIC DNA]</scope>
    <source>
        <strain evidence="11 12">DSM 1289</strain>
    </source>
</reference>
<dbReference type="EMBL" id="JAGGJX010000004">
    <property type="protein sequence ID" value="MBP1855643.1"/>
    <property type="molecule type" value="Genomic_DNA"/>
</dbReference>
<dbReference type="PANTHER" id="PTHR35091:SF2">
    <property type="entry name" value="FLAGELLAR PROTEIN FLIL"/>
    <property type="match status" value="1"/>
</dbReference>
<keyword evidence="11" id="KW-0282">Flagellum</keyword>
<evidence type="ECO:0000256" key="2">
    <source>
        <dbReference type="ARBA" id="ARBA00004162"/>
    </source>
</evidence>
<evidence type="ECO:0000256" key="8">
    <source>
        <dbReference type="ARBA" id="ARBA00022989"/>
    </source>
</evidence>
<evidence type="ECO:0000256" key="9">
    <source>
        <dbReference type="ARBA" id="ARBA00023136"/>
    </source>
</evidence>
<comment type="subcellular location">
    <subcellularLocation>
        <location evidence="2">Cell membrane</location>
        <topology evidence="2">Single-pass membrane protein</topology>
    </subcellularLocation>
</comment>
<gene>
    <name evidence="11" type="ORF">J2Z43_002041</name>
</gene>
<sequence>MKGKKGFLIIMLLIVAGLGLGAGYAMFGQNISNTTKENSTTTILDLKDEILVKLSDEDSARYLKSTMSVEYYSNDKKFEEKLPLVRDVIINFLMSKKAEDFSSDNLDNLKEQLIQKLNERLGSSTVSEVYFTNLVVQ</sequence>
<evidence type="ECO:0000256" key="6">
    <source>
        <dbReference type="ARBA" id="ARBA00022692"/>
    </source>
</evidence>
<name>A0ABS4ECI5_9FIRM</name>
<dbReference type="RefSeq" id="WP_209457060.1">
    <property type="nucleotide sequence ID" value="NZ_BAAACS010000004.1"/>
</dbReference>
<evidence type="ECO:0000256" key="7">
    <source>
        <dbReference type="ARBA" id="ARBA00022779"/>
    </source>
</evidence>
<proteinExistence type="inferred from homology"/>
<keyword evidence="11" id="KW-0966">Cell projection</keyword>